<keyword evidence="1 6" id="KW-0813">Transport</keyword>
<feature type="modified residue" description="FMN phosphoryl threonine" evidence="6">
    <location>
        <position position="152"/>
    </location>
</feature>
<proteinExistence type="inferred from homology"/>
<keyword evidence="4 6" id="KW-0288">FMN</keyword>
<evidence type="ECO:0000256" key="1">
    <source>
        <dbReference type="ARBA" id="ARBA00022448"/>
    </source>
</evidence>
<dbReference type="EC" id="7.-.-.-" evidence="6"/>
<comment type="similarity">
    <text evidence="6">Belongs to the RnfG family.</text>
</comment>
<keyword evidence="6" id="KW-0472">Membrane</keyword>
<name>A0A6V8NQX9_9ACTN</name>
<evidence type="ECO:0000313" key="8">
    <source>
        <dbReference type="EMBL" id="GFP21804.1"/>
    </source>
</evidence>
<comment type="function">
    <text evidence="6">Part of a membrane-bound complex that couples electron transfer with translocation of ions across the membrane.</text>
</comment>
<dbReference type="RefSeq" id="WP_219852451.1">
    <property type="nucleotide sequence ID" value="NZ_BLRV01000107.1"/>
</dbReference>
<protein>
    <recommendedName>
        <fullName evidence="6">Ion-translocating oxidoreductase complex subunit G</fullName>
        <ecNumber evidence="6">7.-.-.-</ecNumber>
    </recommendedName>
    <alternativeName>
        <fullName evidence="6">Rnf electron transport complex subunit G</fullName>
    </alternativeName>
</protein>
<keyword evidence="6" id="KW-0812">Transmembrane</keyword>
<dbReference type="HAMAP" id="MF_00479">
    <property type="entry name" value="RsxG_RnfG"/>
    <property type="match status" value="1"/>
</dbReference>
<comment type="caution">
    <text evidence="8">The sequence shown here is derived from an EMBL/GenBank/DDBJ whole genome shotgun (WGS) entry which is preliminary data.</text>
</comment>
<dbReference type="GO" id="GO:0005886">
    <property type="term" value="C:plasma membrane"/>
    <property type="evidence" value="ECO:0007669"/>
    <property type="project" value="UniProtKB-SubCell"/>
</dbReference>
<dbReference type="PANTHER" id="PTHR36118">
    <property type="entry name" value="ION-TRANSLOCATING OXIDOREDUCTASE COMPLEX SUBUNIT G"/>
    <property type="match status" value="1"/>
</dbReference>
<dbReference type="Proteomes" id="UP000580051">
    <property type="component" value="Unassembled WGS sequence"/>
</dbReference>
<reference evidence="8 9" key="1">
    <citation type="journal article" date="2020" name="Front. Microbiol.">
        <title>Single-cell genomics of novel Actinobacteria with the Wood-Ljungdahl pathway discovered in a serpentinizing system.</title>
        <authorList>
            <person name="Merino N."/>
            <person name="Kawai M."/>
            <person name="Boyd E.S."/>
            <person name="Colman D.R."/>
            <person name="McGlynn S.E."/>
            <person name="Nealson K.H."/>
            <person name="Kurokawa K."/>
            <person name="Hongoh Y."/>
        </authorList>
    </citation>
    <scope>NUCLEOTIDE SEQUENCE [LARGE SCALE GENOMIC DNA]</scope>
    <source>
        <strain evidence="8 9">S06</strain>
    </source>
</reference>
<gene>
    <name evidence="6" type="primary">rnfG</name>
    <name evidence="8" type="ORF">HKBW3S06_01031</name>
</gene>
<keyword evidence="3 6" id="KW-0285">Flavoprotein</keyword>
<dbReference type="GO" id="GO:0010181">
    <property type="term" value="F:FMN binding"/>
    <property type="evidence" value="ECO:0007669"/>
    <property type="project" value="InterPro"/>
</dbReference>
<keyword evidence="5 6" id="KW-0249">Electron transport</keyword>
<evidence type="ECO:0000259" key="7">
    <source>
        <dbReference type="SMART" id="SM00900"/>
    </source>
</evidence>
<accession>A0A6V8NQX9</accession>
<evidence type="ECO:0000256" key="4">
    <source>
        <dbReference type="ARBA" id="ARBA00022643"/>
    </source>
</evidence>
<dbReference type="EMBL" id="BLRV01000107">
    <property type="protein sequence ID" value="GFP21804.1"/>
    <property type="molecule type" value="Genomic_DNA"/>
</dbReference>
<dbReference type="InterPro" id="IPR007329">
    <property type="entry name" value="FMN-bd"/>
</dbReference>
<evidence type="ECO:0000256" key="2">
    <source>
        <dbReference type="ARBA" id="ARBA00022553"/>
    </source>
</evidence>
<dbReference type="GO" id="GO:0009055">
    <property type="term" value="F:electron transfer activity"/>
    <property type="evidence" value="ECO:0007669"/>
    <property type="project" value="InterPro"/>
</dbReference>
<dbReference type="AlphaFoldDB" id="A0A6V8NQX9"/>
<dbReference type="InterPro" id="IPR010209">
    <property type="entry name" value="Ion_transpt_RnfG/RsxG"/>
</dbReference>
<dbReference type="PIRSF" id="PIRSF006091">
    <property type="entry name" value="E_trnsport_RnfG"/>
    <property type="match status" value="1"/>
</dbReference>
<comment type="cofactor">
    <cofactor evidence="6">
        <name>FMN</name>
        <dbReference type="ChEBI" id="CHEBI:58210"/>
    </cofactor>
</comment>
<evidence type="ECO:0000256" key="3">
    <source>
        <dbReference type="ARBA" id="ARBA00022630"/>
    </source>
</evidence>
<evidence type="ECO:0000256" key="5">
    <source>
        <dbReference type="ARBA" id="ARBA00022982"/>
    </source>
</evidence>
<comment type="subcellular location">
    <subcellularLocation>
        <location evidence="6">Cell membrane</location>
        <topology evidence="6">Single-pass membrane protein</topology>
    </subcellularLocation>
</comment>
<keyword evidence="6" id="KW-1278">Translocase</keyword>
<evidence type="ECO:0000313" key="9">
    <source>
        <dbReference type="Proteomes" id="UP000580051"/>
    </source>
</evidence>
<comment type="subunit">
    <text evidence="6">The complex is composed of six subunits: RnfA, RnfB, RnfC, RnfD, RnfE and RnfG.</text>
</comment>
<sequence length="178" mass="18862">MMQKASSVLRIALVLALVCLVSGILLGATYNLTWERIAQAEQARLTAAFAQIFPHAELKAKNGYYEALENGKITGYAATAQGKGFGGRISIAVGIGGDGIIKGVRIISHAETPGLGSRITDEEFLRQFEGKRLEELRLAKEGGTIDAITGATISIQAVTTAVGDKAKELMELLTEGMP</sequence>
<keyword evidence="6" id="KW-1003">Cell membrane</keyword>
<dbReference type="Pfam" id="PF04205">
    <property type="entry name" value="FMN_bind"/>
    <property type="match status" value="1"/>
</dbReference>
<evidence type="ECO:0000256" key="6">
    <source>
        <dbReference type="HAMAP-Rule" id="MF_00479"/>
    </source>
</evidence>
<keyword evidence="6" id="KW-1133">Transmembrane helix</keyword>
<dbReference type="PANTHER" id="PTHR36118:SF1">
    <property type="entry name" value="ION-TRANSLOCATING OXIDOREDUCTASE COMPLEX SUBUNIT G"/>
    <property type="match status" value="1"/>
</dbReference>
<keyword evidence="2 6" id="KW-0597">Phosphoprotein</keyword>
<organism evidence="8 9">
    <name type="scientific">Candidatus Hakubella thermalkaliphila</name>
    <dbReference type="NCBI Taxonomy" id="2754717"/>
    <lineage>
        <taxon>Bacteria</taxon>
        <taxon>Bacillati</taxon>
        <taxon>Actinomycetota</taxon>
        <taxon>Actinomycetota incertae sedis</taxon>
        <taxon>Candidatus Hakubellales</taxon>
        <taxon>Candidatus Hakubellaceae</taxon>
        <taxon>Candidatus Hakubella</taxon>
    </lineage>
</organism>
<feature type="domain" description="FMN-binding" evidence="7">
    <location>
        <begin position="84"/>
        <end position="169"/>
    </location>
</feature>
<dbReference type="SMART" id="SM00900">
    <property type="entry name" value="FMN_bind"/>
    <property type="match status" value="1"/>
</dbReference>
<dbReference type="GO" id="GO:0022900">
    <property type="term" value="P:electron transport chain"/>
    <property type="evidence" value="ECO:0007669"/>
    <property type="project" value="UniProtKB-UniRule"/>
</dbReference>
<dbReference type="NCBIfam" id="TIGR01947">
    <property type="entry name" value="rnfG"/>
    <property type="match status" value="1"/>
</dbReference>